<comment type="catalytic activity">
    <reaction evidence="19">
        <text>L-isoleucine + 2-oxoglutarate = (S)-3-methyl-2-oxopentanoate + L-glutamate</text>
        <dbReference type="Rhea" id="RHEA:24801"/>
        <dbReference type="ChEBI" id="CHEBI:16810"/>
        <dbReference type="ChEBI" id="CHEBI:29985"/>
        <dbReference type="ChEBI" id="CHEBI:35146"/>
        <dbReference type="ChEBI" id="CHEBI:58045"/>
        <dbReference type="EC" id="2.6.1.42"/>
    </reaction>
</comment>
<evidence type="ECO:0000256" key="15">
    <source>
        <dbReference type="ARBA" id="ARBA00033316"/>
    </source>
</evidence>
<evidence type="ECO:0000256" key="4">
    <source>
        <dbReference type="ARBA" id="ARBA00004931"/>
    </source>
</evidence>
<keyword evidence="13" id="KW-0100">Branched-chain amino acid biosynthesis</keyword>
<evidence type="ECO:0000313" key="22">
    <source>
        <dbReference type="Proteomes" id="UP000646365"/>
    </source>
</evidence>
<comment type="function">
    <text evidence="2">Acts on leucine, isoleucine and valine.</text>
</comment>
<dbReference type="GO" id="GO:0008652">
    <property type="term" value="P:amino acid biosynthetic process"/>
    <property type="evidence" value="ECO:0007669"/>
    <property type="project" value="UniProtKB-ARBA"/>
</dbReference>
<evidence type="ECO:0000256" key="6">
    <source>
        <dbReference type="ARBA" id="ARBA00009320"/>
    </source>
</evidence>
<dbReference type="InterPro" id="IPR043131">
    <property type="entry name" value="BCAT-like_N"/>
</dbReference>
<organism evidence="21 22">
    <name type="scientific">Aliidongia dinghuensis</name>
    <dbReference type="NCBI Taxonomy" id="1867774"/>
    <lineage>
        <taxon>Bacteria</taxon>
        <taxon>Pseudomonadati</taxon>
        <taxon>Pseudomonadota</taxon>
        <taxon>Alphaproteobacteria</taxon>
        <taxon>Rhodospirillales</taxon>
        <taxon>Dongiaceae</taxon>
        <taxon>Aliidongia</taxon>
    </lineage>
</organism>
<keyword evidence="13" id="KW-0028">Amino-acid biosynthesis</keyword>
<dbReference type="InterPro" id="IPR050571">
    <property type="entry name" value="Class-IV_PLP-Dep_Aminotrnsfr"/>
</dbReference>
<evidence type="ECO:0000256" key="5">
    <source>
        <dbReference type="ARBA" id="ARBA00005072"/>
    </source>
</evidence>
<dbReference type="NCBIfam" id="NF005209">
    <property type="entry name" value="PRK06680.1"/>
    <property type="match status" value="1"/>
</dbReference>
<evidence type="ECO:0000256" key="18">
    <source>
        <dbReference type="ARBA" id="ARBA00048212"/>
    </source>
</evidence>
<evidence type="ECO:0000256" key="2">
    <source>
        <dbReference type="ARBA" id="ARBA00003109"/>
    </source>
</evidence>
<dbReference type="NCBIfam" id="TIGR01121">
    <property type="entry name" value="D_amino_aminoT"/>
    <property type="match status" value="1"/>
</dbReference>
<comment type="caution">
    <text evidence="21">The sequence shown here is derived from an EMBL/GenBank/DDBJ whole genome shotgun (WGS) entry which is preliminary data.</text>
</comment>
<dbReference type="EC" id="2.6.1.42" evidence="9"/>
<reference evidence="21" key="1">
    <citation type="journal article" date="2014" name="Int. J. Syst. Evol. Microbiol.">
        <title>Complete genome sequence of Corynebacterium casei LMG S-19264T (=DSM 44701T), isolated from a smear-ripened cheese.</title>
        <authorList>
            <consortium name="US DOE Joint Genome Institute (JGI-PGF)"/>
            <person name="Walter F."/>
            <person name="Albersmeier A."/>
            <person name="Kalinowski J."/>
            <person name="Ruckert C."/>
        </authorList>
    </citation>
    <scope>NUCLEOTIDE SEQUENCE</scope>
    <source>
        <strain evidence="21">CGMCC 1.15725</strain>
    </source>
</reference>
<evidence type="ECO:0000256" key="8">
    <source>
        <dbReference type="ARBA" id="ARBA00012874"/>
    </source>
</evidence>
<sequence length="294" mass="32366">MSRFAYVNGRFVRYGSATVHIEDRGYQFADGVYEVIALAGGKFVDLDLHLQRLDRSLSELRIERPMSDRALTFVLDNLAKRNGIRNGSVYLQITRGVAPRDFVFPRDAVPQVVAVARRAKPIAQTAIEDGVKAITIPDIRWARCDIKSVALLPAALGKQAAREAGAYEAWQYDRDGFITEGTSSNAWIVTPDGDLVTRPATNAILNGITRLVVIELAKAAGLRFVERPFSIKEAHAAREAFVTSTTSFVMPITQIDETPIGNGKPGSFTRELREKYMAHMAEIAGAAAGTWKWA</sequence>
<gene>
    <name evidence="21" type="ORF">GCM10011611_20770</name>
</gene>
<evidence type="ECO:0000256" key="3">
    <source>
        <dbReference type="ARBA" id="ARBA00004824"/>
    </source>
</evidence>
<dbReference type="SUPFAM" id="SSF56752">
    <property type="entry name" value="D-aminoacid aminotransferase-like PLP-dependent enzymes"/>
    <property type="match status" value="1"/>
</dbReference>
<evidence type="ECO:0000256" key="9">
    <source>
        <dbReference type="ARBA" id="ARBA00013053"/>
    </source>
</evidence>
<dbReference type="GO" id="GO:0030170">
    <property type="term" value="F:pyridoxal phosphate binding"/>
    <property type="evidence" value="ECO:0007669"/>
    <property type="project" value="InterPro"/>
</dbReference>
<dbReference type="GO" id="GO:0046416">
    <property type="term" value="P:D-amino acid metabolic process"/>
    <property type="evidence" value="ECO:0007669"/>
    <property type="project" value="InterPro"/>
</dbReference>
<evidence type="ECO:0000256" key="13">
    <source>
        <dbReference type="ARBA" id="ARBA00023304"/>
    </source>
</evidence>
<evidence type="ECO:0000256" key="20">
    <source>
        <dbReference type="ARBA" id="ARBA00049229"/>
    </source>
</evidence>
<comment type="catalytic activity">
    <reaction evidence="20">
        <text>L-leucine + 2-oxoglutarate = 4-methyl-2-oxopentanoate + L-glutamate</text>
        <dbReference type="Rhea" id="RHEA:18321"/>
        <dbReference type="ChEBI" id="CHEBI:16810"/>
        <dbReference type="ChEBI" id="CHEBI:17865"/>
        <dbReference type="ChEBI" id="CHEBI:29985"/>
        <dbReference type="ChEBI" id="CHEBI:57427"/>
        <dbReference type="EC" id="2.6.1.42"/>
    </reaction>
</comment>
<dbReference type="GO" id="GO:0009082">
    <property type="term" value="P:branched-chain amino acid biosynthetic process"/>
    <property type="evidence" value="ECO:0007669"/>
    <property type="project" value="UniProtKB-KW"/>
</dbReference>
<evidence type="ECO:0000256" key="14">
    <source>
        <dbReference type="ARBA" id="ARBA00030138"/>
    </source>
</evidence>
<keyword evidence="12" id="KW-0663">Pyridoxal phosphate</keyword>
<comment type="pathway">
    <text evidence="3">Amino-acid biosynthesis; L-isoleucine biosynthesis; L-isoleucine from 2-oxobutanoate: step 4/4.</text>
</comment>
<evidence type="ECO:0000256" key="12">
    <source>
        <dbReference type="ARBA" id="ARBA00022898"/>
    </source>
</evidence>
<evidence type="ECO:0000256" key="10">
    <source>
        <dbReference type="ARBA" id="ARBA00014472"/>
    </source>
</evidence>
<comment type="pathway">
    <text evidence="4">Amino-acid biosynthesis; L-valine biosynthesis; L-valine from pyruvate: step 4/4.</text>
</comment>
<evidence type="ECO:0000256" key="1">
    <source>
        <dbReference type="ARBA" id="ARBA00001933"/>
    </source>
</evidence>
<dbReference type="FunFam" id="3.20.10.10:FF:000002">
    <property type="entry name" value="D-alanine aminotransferase"/>
    <property type="match status" value="1"/>
</dbReference>
<comment type="pathway">
    <text evidence="5">Amino-acid biosynthesis; L-leucine biosynthesis; L-leucine from 3-methyl-2-oxobutanoate: step 4/4.</text>
</comment>
<dbReference type="GO" id="GO:0005829">
    <property type="term" value="C:cytosol"/>
    <property type="evidence" value="ECO:0007669"/>
    <property type="project" value="TreeGrafter"/>
</dbReference>
<dbReference type="GO" id="GO:0047810">
    <property type="term" value="F:D-alanine-2-oxoglutarate aminotransferase activity"/>
    <property type="evidence" value="ECO:0007669"/>
    <property type="project" value="UniProtKB-EC"/>
</dbReference>
<dbReference type="InterPro" id="IPR005784">
    <property type="entry name" value="D_amino_transT"/>
</dbReference>
<comment type="catalytic activity">
    <reaction evidence="17">
        <text>D-alanine + 2-oxoglutarate = D-glutamate + pyruvate</text>
        <dbReference type="Rhea" id="RHEA:15869"/>
        <dbReference type="ChEBI" id="CHEBI:15361"/>
        <dbReference type="ChEBI" id="CHEBI:16810"/>
        <dbReference type="ChEBI" id="CHEBI:29986"/>
        <dbReference type="ChEBI" id="CHEBI:57416"/>
        <dbReference type="EC" id="2.6.1.21"/>
    </reaction>
</comment>
<name>A0A8J2YTZ1_9PROT</name>
<dbReference type="Proteomes" id="UP000646365">
    <property type="component" value="Unassembled WGS sequence"/>
</dbReference>
<evidence type="ECO:0000256" key="7">
    <source>
        <dbReference type="ARBA" id="ARBA00011738"/>
    </source>
</evidence>
<dbReference type="CDD" id="cd01558">
    <property type="entry name" value="D-AAT_like"/>
    <property type="match status" value="1"/>
</dbReference>
<evidence type="ECO:0000256" key="19">
    <source>
        <dbReference type="ARBA" id="ARBA00048798"/>
    </source>
</evidence>
<comment type="catalytic activity">
    <reaction evidence="18">
        <text>L-valine + 2-oxoglutarate = 3-methyl-2-oxobutanoate + L-glutamate</text>
        <dbReference type="Rhea" id="RHEA:24813"/>
        <dbReference type="ChEBI" id="CHEBI:11851"/>
        <dbReference type="ChEBI" id="CHEBI:16810"/>
        <dbReference type="ChEBI" id="CHEBI:29985"/>
        <dbReference type="ChEBI" id="CHEBI:57762"/>
        <dbReference type="EC" id="2.6.1.42"/>
    </reaction>
</comment>
<dbReference type="InterPro" id="IPR036038">
    <property type="entry name" value="Aminotransferase-like"/>
</dbReference>
<proteinExistence type="inferred from homology"/>
<dbReference type="AlphaFoldDB" id="A0A8J2YTZ1"/>
<dbReference type="Gene3D" id="3.30.470.10">
    <property type="match status" value="1"/>
</dbReference>
<dbReference type="GO" id="GO:0004084">
    <property type="term" value="F:branched-chain-amino-acid transaminase activity"/>
    <property type="evidence" value="ECO:0007669"/>
    <property type="project" value="UniProtKB-EC"/>
</dbReference>
<dbReference type="RefSeq" id="WP_189045251.1">
    <property type="nucleotide sequence ID" value="NZ_BMJQ01000004.1"/>
</dbReference>
<accession>A0A8J2YTZ1</accession>
<protein>
    <recommendedName>
        <fullName evidence="11">D-alanine aminotransferase</fullName>
        <ecNumber evidence="8">2.6.1.21</ecNumber>
        <ecNumber evidence="9">2.6.1.42</ecNumber>
    </recommendedName>
    <alternativeName>
        <fullName evidence="16">D-amino acid aminotransferase</fullName>
    </alternativeName>
    <alternativeName>
        <fullName evidence="14">D-amino acid transaminase</fullName>
    </alternativeName>
    <alternativeName>
        <fullName evidence="15">D-aspartate aminotransferase</fullName>
    </alternativeName>
    <alternativeName>
        <fullName evidence="10">Probable branched-chain-amino-acid aminotransferase</fullName>
    </alternativeName>
</protein>
<dbReference type="InterPro" id="IPR043132">
    <property type="entry name" value="BCAT-like_C"/>
</dbReference>
<dbReference type="InterPro" id="IPR001544">
    <property type="entry name" value="Aminotrans_IV"/>
</dbReference>
<evidence type="ECO:0000256" key="11">
    <source>
        <dbReference type="ARBA" id="ARBA00021779"/>
    </source>
</evidence>
<comment type="subunit">
    <text evidence="7">Homodimer.</text>
</comment>
<evidence type="ECO:0000313" key="21">
    <source>
        <dbReference type="EMBL" id="GGF14857.1"/>
    </source>
</evidence>
<dbReference type="Pfam" id="PF01063">
    <property type="entry name" value="Aminotran_4"/>
    <property type="match status" value="1"/>
</dbReference>
<dbReference type="EMBL" id="BMJQ01000004">
    <property type="protein sequence ID" value="GGF14857.1"/>
    <property type="molecule type" value="Genomic_DNA"/>
</dbReference>
<dbReference type="Gene3D" id="3.20.10.10">
    <property type="entry name" value="D-amino Acid Aminotransferase, subunit A, domain 2"/>
    <property type="match status" value="1"/>
</dbReference>
<dbReference type="EC" id="2.6.1.21" evidence="8"/>
<evidence type="ECO:0000256" key="16">
    <source>
        <dbReference type="ARBA" id="ARBA00033391"/>
    </source>
</evidence>
<evidence type="ECO:0000256" key="17">
    <source>
        <dbReference type="ARBA" id="ARBA00047911"/>
    </source>
</evidence>
<comment type="similarity">
    <text evidence="6">Belongs to the class-IV pyridoxal-phosphate-dependent aminotransferase family.</text>
</comment>
<reference evidence="21" key="2">
    <citation type="submission" date="2020-09" db="EMBL/GenBank/DDBJ databases">
        <authorList>
            <person name="Sun Q."/>
            <person name="Zhou Y."/>
        </authorList>
    </citation>
    <scope>NUCLEOTIDE SEQUENCE</scope>
    <source>
        <strain evidence="21">CGMCC 1.15725</strain>
    </source>
</reference>
<dbReference type="PANTHER" id="PTHR42743:SF11">
    <property type="entry name" value="AMINODEOXYCHORISMATE LYASE"/>
    <property type="match status" value="1"/>
</dbReference>
<dbReference type="PANTHER" id="PTHR42743">
    <property type="entry name" value="AMINO-ACID AMINOTRANSFERASE"/>
    <property type="match status" value="1"/>
</dbReference>
<keyword evidence="22" id="KW-1185">Reference proteome</keyword>
<comment type="cofactor">
    <cofactor evidence="1">
        <name>pyridoxal 5'-phosphate</name>
        <dbReference type="ChEBI" id="CHEBI:597326"/>
    </cofactor>
</comment>